<evidence type="ECO:0000259" key="3">
    <source>
        <dbReference type="Pfam" id="PF18962"/>
    </source>
</evidence>
<dbReference type="Pfam" id="PF18962">
    <property type="entry name" value="Por_Secre_tail"/>
    <property type="match status" value="1"/>
</dbReference>
<evidence type="ECO:0000313" key="5">
    <source>
        <dbReference type="Proteomes" id="UP000321301"/>
    </source>
</evidence>
<feature type="domain" description="Malectin" evidence="1">
    <location>
        <begin position="1262"/>
        <end position="1400"/>
    </location>
</feature>
<dbReference type="InterPro" id="IPR012334">
    <property type="entry name" value="Pectin_lyas_fold"/>
</dbReference>
<dbReference type="Gene3D" id="2.60.120.260">
    <property type="entry name" value="Galactose-binding domain-like"/>
    <property type="match status" value="1"/>
</dbReference>
<dbReference type="InterPro" id="IPR008979">
    <property type="entry name" value="Galactose-bd-like_sf"/>
</dbReference>
<dbReference type="InterPro" id="IPR021720">
    <property type="entry name" value="Malectin_dom"/>
</dbReference>
<accession>A0A512CE24</accession>
<dbReference type="SMART" id="SM00710">
    <property type="entry name" value="PbH1"/>
    <property type="match status" value="7"/>
</dbReference>
<dbReference type="Gene3D" id="2.60.120.430">
    <property type="entry name" value="Galactose-binding lectin"/>
    <property type="match status" value="3"/>
</dbReference>
<evidence type="ECO:0000259" key="2">
    <source>
        <dbReference type="Pfam" id="PF13229"/>
    </source>
</evidence>
<dbReference type="PANTHER" id="PTHR36453">
    <property type="entry name" value="SECRETED PROTEIN-RELATED"/>
    <property type="match status" value="1"/>
</dbReference>
<sequence length="1534" mass="169026">MSLTQGYATNFYVSQESGNDNRSSTEAQNANTPWKSIDKVNSYINYLKPGDAILFKRGEAFYGTLHIKASGSTTSPIKIGAYGSGAKPVITSLKTINGWKSIGNGIYESSSSIDTKSVEVLLINGEIHELGRYPNSNVGNEGYLKIEEVSGIYQLSSSELSGSPSWKGAEVVIKKNQWVIDTHQISSHSGGQVRFDGNISAYPVEKDFGFFIQNHIKTLDTYGEWFFNPSTRKMNVYFGNSNPSSMKVEVSTLDNLLTKDYRDVNIHIENIEFKGSNKDAIKLEGGTNIKISDSEINFSGENGILALSVVDLRIERNKFNNTYNNGMYLRYGNDNAIIRDNEVRKTALIAGRTQNEDASGIAIFAYGEKVLVQNNAVINSGFNGIQFNGNYSEVKNNYVDTFCQIKGDGGGIYTFGGVKYQGYRGRKIEGNIVVNSIGSKGGIPDKGVNYKPLAEGIFLDDHSNHIEIIGNTVGNTENNGLKMSNVNNILVTNNTFYNSQSSITLGNNVIGEDTRDVDIVNNQFFVKSANQTSYNVNTYKNDIGIMADFDKNYFFRPLGDEFSILNEYVNNGKKLEAVDNLAQWTAKFGKDKNSVSNSVDISTYTIKNKIGSSLYANSSFDKNVSGVYCSNCKQEWDTNSKTNGGALKVSGSGSSAVKINLGKMMKDKTYLLKFNALANKSGNIQAYLRYTGTPWEKLSAMTTFEVKADLNGFEVLVSPFADVNEVSLLITTTEANFTYWVDDLEFVEVEASFINPEEEILFEFNPTKSSKTIALSGDYVNAKLEKFSGEVTIPAYGSVVLVRVAKAIEKLPEVIKTPVIELAVKEDISQITEGDNITLTSEITNLDNNIAKVDFYCGLKLVGSSNEKPYQAVINEIEAGGNYVWATVTDKNGNVSTSSEIEFTAKNKEVAVIESKPVESGSSEALEGFYYHVDYSTTSINYNGQQFDPINKEYIKTSGVNISTKASGSDEVLFQTEMFNKNLQFEIPLEKGTYTIKTYHNEMYFGNNGKYERAGLRVFDISIEGDVVKKDFDLFVENKNNETTLTFNAIEVTDGLLNLELNASSNNSLISGIAIVPVVAKAAVVVETPEESIKQTEGTAMYLNTTNKDAITFQNNAHVSGSEFITSSNSNTSTNTNASNEKIFQSERYSSELNFNVPLENGTYTVKTYHNELYYGKGGSVAREGRRVFDILLEDQLVMDNFDIFTHNNNQQAVLTFEGVEVKDGVLNLDLIASANNASISGFSITQEINEVPQIPGSEHLYFLNAGGKSDATLNGITYLAENSTEKYYNDGTNSYENNKIAVDALFQSERSEKNLKYTIPVPNGTYTVFTMHHELWYGHAGSAAAAGKRVYDISLQGEVLKSKFDLYVENKNAPTLLSFENIEVTNGVLTLELNAIVNNASISGIAIIGSDAKGGNIASNLRTAQSEFKEEMYSRGYKEMDVYTETVTADEIRIFPNPAKGRATLELNAEIGQGRVLIHNMNGQLVSHFDLSGIQTTNNQFNIPLDNLSQGVYLVSVSNEQTIINKQRLIVNP</sequence>
<dbReference type="Proteomes" id="UP000321301">
    <property type="component" value="Unassembled WGS sequence"/>
</dbReference>
<evidence type="ECO:0008006" key="6">
    <source>
        <dbReference type="Google" id="ProtNLM"/>
    </source>
</evidence>
<dbReference type="Gene3D" id="2.60.40.10">
    <property type="entry name" value="Immunoglobulins"/>
    <property type="match status" value="1"/>
</dbReference>
<dbReference type="NCBIfam" id="TIGR04183">
    <property type="entry name" value="Por_Secre_tail"/>
    <property type="match status" value="1"/>
</dbReference>
<evidence type="ECO:0000313" key="4">
    <source>
        <dbReference type="EMBL" id="GEO22453.1"/>
    </source>
</evidence>
<feature type="domain" description="Malectin" evidence="1">
    <location>
        <begin position="937"/>
        <end position="1069"/>
    </location>
</feature>
<dbReference type="InterPro" id="IPR006626">
    <property type="entry name" value="PbH1"/>
</dbReference>
<protein>
    <recommendedName>
        <fullName evidence="6">CBM-cenC domain-containing protein</fullName>
    </recommendedName>
</protein>
<organism evidence="4 5">
    <name type="scientific">Cyclobacterium qasimii</name>
    <dbReference type="NCBI Taxonomy" id="1350429"/>
    <lineage>
        <taxon>Bacteria</taxon>
        <taxon>Pseudomonadati</taxon>
        <taxon>Bacteroidota</taxon>
        <taxon>Cytophagia</taxon>
        <taxon>Cytophagales</taxon>
        <taxon>Cyclobacteriaceae</taxon>
        <taxon>Cyclobacterium</taxon>
    </lineage>
</organism>
<reference evidence="4 5" key="1">
    <citation type="submission" date="2019-07" db="EMBL/GenBank/DDBJ databases">
        <title>Whole genome shotgun sequence of Cyclobacterium qasimii NBRC 106168.</title>
        <authorList>
            <person name="Hosoyama A."/>
            <person name="Uohara A."/>
            <person name="Ohji S."/>
            <person name="Ichikawa N."/>
        </authorList>
    </citation>
    <scope>NUCLEOTIDE SEQUENCE [LARGE SCALE GENOMIC DNA]</scope>
    <source>
        <strain evidence="4 5">NBRC 106168</strain>
    </source>
</reference>
<dbReference type="InterPro" id="IPR011050">
    <property type="entry name" value="Pectin_lyase_fold/virulence"/>
</dbReference>
<dbReference type="Pfam" id="PF11721">
    <property type="entry name" value="Malectin"/>
    <property type="match status" value="3"/>
</dbReference>
<dbReference type="PANTHER" id="PTHR36453:SF1">
    <property type="entry name" value="RIGHT HANDED BETA HELIX DOMAIN-CONTAINING PROTEIN"/>
    <property type="match status" value="1"/>
</dbReference>
<feature type="domain" description="Malectin" evidence="1">
    <location>
        <begin position="1106"/>
        <end position="1238"/>
    </location>
</feature>
<comment type="caution">
    <text evidence="4">The sequence shown here is derived from an EMBL/GenBank/DDBJ whole genome shotgun (WGS) entry which is preliminary data.</text>
</comment>
<keyword evidence="5" id="KW-1185">Reference proteome</keyword>
<feature type="domain" description="Right handed beta helix" evidence="2">
    <location>
        <begin position="265"/>
        <end position="398"/>
    </location>
</feature>
<name>A0A512CE24_9BACT</name>
<dbReference type="InterPro" id="IPR039448">
    <property type="entry name" value="Beta_helix"/>
</dbReference>
<dbReference type="SUPFAM" id="SSF51126">
    <property type="entry name" value="Pectin lyase-like"/>
    <property type="match status" value="1"/>
</dbReference>
<dbReference type="Pfam" id="PF13229">
    <property type="entry name" value="Beta_helix"/>
    <property type="match status" value="1"/>
</dbReference>
<dbReference type="Gene3D" id="2.160.20.10">
    <property type="entry name" value="Single-stranded right-handed beta-helix, Pectin lyase-like"/>
    <property type="match status" value="1"/>
</dbReference>
<dbReference type="SUPFAM" id="SSF49785">
    <property type="entry name" value="Galactose-binding domain-like"/>
    <property type="match status" value="3"/>
</dbReference>
<feature type="domain" description="Secretion system C-terminal sorting" evidence="3">
    <location>
        <begin position="1455"/>
        <end position="1531"/>
    </location>
</feature>
<proteinExistence type="predicted"/>
<dbReference type="InterPro" id="IPR026444">
    <property type="entry name" value="Secre_tail"/>
</dbReference>
<evidence type="ECO:0000259" key="1">
    <source>
        <dbReference type="Pfam" id="PF11721"/>
    </source>
</evidence>
<dbReference type="InterPro" id="IPR013783">
    <property type="entry name" value="Ig-like_fold"/>
</dbReference>
<gene>
    <name evidence="4" type="ORF">CQA01_29870</name>
</gene>
<dbReference type="EMBL" id="BJYV01000015">
    <property type="protein sequence ID" value="GEO22453.1"/>
    <property type="molecule type" value="Genomic_DNA"/>
</dbReference>